<feature type="compositionally biased region" description="Polar residues" evidence="2">
    <location>
        <begin position="1"/>
        <end position="10"/>
    </location>
</feature>
<name>A0A9P9BIH1_9PEZI</name>
<feature type="transmembrane region" description="Helical" evidence="3">
    <location>
        <begin position="972"/>
        <end position="995"/>
    </location>
</feature>
<dbReference type="GO" id="GO:0008270">
    <property type="term" value="F:zinc ion binding"/>
    <property type="evidence" value="ECO:0007669"/>
    <property type="project" value="InterPro"/>
</dbReference>
<feature type="region of interest" description="Disordered" evidence="2">
    <location>
        <begin position="551"/>
        <end position="589"/>
    </location>
</feature>
<feature type="region of interest" description="Disordered" evidence="2">
    <location>
        <begin position="364"/>
        <end position="404"/>
    </location>
</feature>
<dbReference type="AlphaFoldDB" id="A0A9P9BIH1"/>
<dbReference type="EMBL" id="JAGTJQ010000013">
    <property type="protein sequence ID" value="KAH7014388.1"/>
    <property type="molecule type" value="Genomic_DNA"/>
</dbReference>
<sequence>MTRAQSSTDNPMPRPCLHSSHTIAPADSHPPGSDSTDNAELKGRSSSAEASTSMPSRADQPGTLLTHQCHRKHECEGNRPRCSQCFRLGQRCEYPTFRQAEPQSQPKPLQDSEASTWATAKIQRLHESSTEEWPPEHLTSHVSPYPAFVPNRQPTRRSAGLASGHEYPFEFSERIAFVNQAREQDKFLYLLRCELEGLDREHIWDIIVEEYAKKYSRKRKATLQMQLNRYLAKSQRALENATATTSDQQNRQQQQNGKRRRPSTGDGGEMQSMQPEDKQSHRKIQKETEIMAASMQQSSVQIDWADEQDHWETEDQMFGEMVVETQSMTSDVYRLEPHIGNYTSPSDMIRHQGQSSGLVLDHLRPYSTQDSSGGIYAERSAPPSRSRPTAESPKTTSPGPNSAFATMDAVRKFPNVTFGTISERPQSNSDTSSDLDSDSASDCDDLFSRYSASTVPTEAEFKVSNLGAIYLNFTDLLFQDKHVTQAILVVLGKEKSFIVKQRIRSMLKGFVDVLQVEIPSEDADMAALFRGRTQIFASEIVRKGHSIALKDESKRGGEASSESDLSEDHTYEEDQDGDQSDDDDGTDRLHTEAIDPIKFLSIVGSSNAFQQLLDQIYDYGFPSLKARLQRLCPRLRRGEPNAERILSEMMYSQPSVLLANTKQPGHTDILKSAVETMTGGAWDWWPLAPVMKSLSEKQVRIEWRCRCGRLRTEVVARRFGKALERVIANAAADLESVPNRTRPNKIMAVQSGGTSTPRQGGTAAPKHRPNRLRQQAWADFGTEQDDKRDEDQDERLAPPAANQHGQMLPATAPRAIFFMVHNSSILPWNVRLRQSVIHTKELCDERFYHNMRWEFWRHRGWLKSLFSLDTFAGCDFYQFKRYGKDKYHEAVEGLPDNIDEYLYLKQELRPQVCWEEFRDGYWNWSNHCDVQQCSTESVVVRIPKKKLDRGSDSGQDKRIDVIWGIVARTERAFYVAAIYIALAASPLIPATWFFFKWLSPPVDGTMDEYQLANHRDNLSNAFVPLGISLALLMTVVTCVFSKFD</sequence>
<comment type="caution">
    <text evidence="4">The sequence shown here is derived from an EMBL/GenBank/DDBJ whole genome shotgun (WGS) entry which is preliminary data.</text>
</comment>
<organism evidence="4 5">
    <name type="scientific">Microdochium trichocladiopsis</name>
    <dbReference type="NCBI Taxonomy" id="1682393"/>
    <lineage>
        <taxon>Eukaryota</taxon>
        <taxon>Fungi</taxon>
        <taxon>Dikarya</taxon>
        <taxon>Ascomycota</taxon>
        <taxon>Pezizomycotina</taxon>
        <taxon>Sordariomycetes</taxon>
        <taxon>Xylariomycetidae</taxon>
        <taxon>Xylariales</taxon>
        <taxon>Microdochiaceae</taxon>
        <taxon>Microdochium</taxon>
    </lineage>
</organism>
<feature type="compositionally biased region" description="Acidic residues" evidence="2">
    <location>
        <begin position="570"/>
        <end position="585"/>
    </location>
</feature>
<protein>
    <submittedName>
        <fullName evidence="4">Uncharacterized protein</fullName>
    </submittedName>
</protein>
<evidence type="ECO:0000256" key="1">
    <source>
        <dbReference type="ARBA" id="ARBA00023242"/>
    </source>
</evidence>
<dbReference type="Proteomes" id="UP000756346">
    <property type="component" value="Unassembled WGS sequence"/>
</dbReference>
<evidence type="ECO:0000313" key="5">
    <source>
        <dbReference type="Proteomes" id="UP000756346"/>
    </source>
</evidence>
<dbReference type="CDD" id="cd00067">
    <property type="entry name" value="GAL4"/>
    <property type="match status" value="1"/>
</dbReference>
<dbReference type="GO" id="GO:0000981">
    <property type="term" value="F:DNA-binding transcription factor activity, RNA polymerase II-specific"/>
    <property type="evidence" value="ECO:0007669"/>
    <property type="project" value="InterPro"/>
</dbReference>
<evidence type="ECO:0000313" key="4">
    <source>
        <dbReference type="EMBL" id="KAH7014388.1"/>
    </source>
</evidence>
<gene>
    <name evidence="4" type="ORF">B0I36DRAFT_436390</name>
</gene>
<reference evidence="4" key="1">
    <citation type="journal article" date="2021" name="Nat. Commun.">
        <title>Genetic determinants of endophytism in the Arabidopsis root mycobiome.</title>
        <authorList>
            <person name="Mesny F."/>
            <person name="Miyauchi S."/>
            <person name="Thiergart T."/>
            <person name="Pickel B."/>
            <person name="Atanasova L."/>
            <person name="Karlsson M."/>
            <person name="Huettel B."/>
            <person name="Barry K.W."/>
            <person name="Haridas S."/>
            <person name="Chen C."/>
            <person name="Bauer D."/>
            <person name="Andreopoulos W."/>
            <person name="Pangilinan J."/>
            <person name="LaButti K."/>
            <person name="Riley R."/>
            <person name="Lipzen A."/>
            <person name="Clum A."/>
            <person name="Drula E."/>
            <person name="Henrissat B."/>
            <person name="Kohler A."/>
            <person name="Grigoriev I.V."/>
            <person name="Martin F.M."/>
            <person name="Hacquard S."/>
        </authorList>
    </citation>
    <scope>NUCLEOTIDE SEQUENCE</scope>
    <source>
        <strain evidence="4">MPI-CAGE-CH-0230</strain>
    </source>
</reference>
<keyword evidence="1" id="KW-0539">Nucleus</keyword>
<feature type="compositionally biased region" description="Low complexity" evidence="2">
    <location>
        <begin position="45"/>
        <end position="56"/>
    </location>
</feature>
<keyword evidence="3" id="KW-1133">Transmembrane helix</keyword>
<feature type="region of interest" description="Disordered" evidence="2">
    <location>
        <begin position="418"/>
        <end position="439"/>
    </location>
</feature>
<evidence type="ECO:0000256" key="2">
    <source>
        <dbReference type="SAM" id="MobiDB-lite"/>
    </source>
</evidence>
<keyword evidence="3" id="KW-0472">Membrane</keyword>
<dbReference type="OrthoDB" id="443402at2759"/>
<evidence type="ECO:0000256" key="3">
    <source>
        <dbReference type="SAM" id="Phobius"/>
    </source>
</evidence>
<proteinExistence type="predicted"/>
<feature type="region of interest" description="Disordered" evidence="2">
    <location>
        <begin position="1"/>
        <end position="62"/>
    </location>
</feature>
<dbReference type="InterPro" id="IPR001138">
    <property type="entry name" value="Zn2Cys6_DnaBD"/>
</dbReference>
<dbReference type="GeneID" id="70192368"/>
<feature type="region of interest" description="Disordered" evidence="2">
    <location>
        <begin position="738"/>
        <end position="805"/>
    </location>
</feature>
<dbReference type="RefSeq" id="XP_046005355.1">
    <property type="nucleotide sequence ID" value="XM_046162822.1"/>
</dbReference>
<feature type="region of interest" description="Disordered" evidence="2">
    <location>
        <begin position="238"/>
        <end position="283"/>
    </location>
</feature>
<keyword evidence="5" id="KW-1185">Reference proteome</keyword>
<feature type="transmembrane region" description="Helical" evidence="3">
    <location>
        <begin position="1021"/>
        <end position="1040"/>
    </location>
</feature>
<keyword evidence="3" id="KW-0812">Transmembrane</keyword>
<accession>A0A9P9BIH1</accession>
<feature type="compositionally biased region" description="Basic and acidic residues" evidence="2">
    <location>
        <begin position="784"/>
        <end position="796"/>
    </location>
</feature>
<feature type="compositionally biased region" description="Polar residues" evidence="2">
    <location>
        <begin position="386"/>
        <end position="404"/>
    </location>
</feature>